<dbReference type="GO" id="GO:0046872">
    <property type="term" value="F:metal ion binding"/>
    <property type="evidence" value="ECO:0007669"/>
    <property type="project" value="InterPro"/>
</dbReference>
<dbReference type="EMBL" id="JBBPBK010000006">
    <property type="protein sequence ID" value="KAK9282973.1"/>
    <property type="molecule type" value="Genomic_DNA"/>
</dbReference>
<dbReference type="PANTHER" id="PTHR34795:SF1">
    <property type="entry name" value="NEMATODE RESISTANCE PROTEIN-LIKE HSPRO1"/>
    <property type="match status" value="1"/>
</dbReference>
<comment type="caution">
    <text evidence="2">The sequence shown here is derived from an EMBL/GenBank/DDBJ whole genome shotgun (WGS) entry which is preliminary data.</text>
</comment>
<dbReference type="Gene3D" id="1.20.58.480">
    <property type="match status" value="1"/>
</dbReference>
<evidence type="ECO:0000313" key="2">
    <source>
        <dbReference type="EMBL" id="KAK9282973.1"/>
    </source>
</evidence>
<dbReference type="InterPro" id="IPR037217">
    <property type="entry name" value="Trp/Indoleamine_2_3_dOase-like"/>
</dbReference>
<dbReference type="GO" id="GO:0019441">
    <property type="term" value="P:L-tryptophan catabolic process to kynurenine"/>
    <property type="evidence" value="ECO:0007669"/>
    <property type="project" value="InterPro"/>
</dbReference>
<accession>A0AAP0RRT7</accession>
<dbReference type="Pfam" id="PF07014">
    <property type="entry name" value="Hs1pro-1_C"/>
    <property type="match status" value="1"/>
</dbReference>
<dbReference type="InterPro" id="IPR009743">
    <property type="entry name" value="Hs1pro-1_C"/>
</dbReference>
<feature type="domain" description="Hs1pro-1 C-terminal" evidence="1">
    <location>
        <begin position="1"/>
        <end position="254"/>
    </location>
</feature>
<reference evidence="2 3" key="1">
    <citation type="journal article" date="2024" name="Plant J.">
        <title>Genome sequences and population genomics reveal climatic adaptation and genomic divergence between two closely related sweetgum species.</title>
        <authorList>
            <person name="Xu W.Q."/>
            <person name="Ren C.Q."/>
            <person name="Zhang X.Y."/>
            <person name="Comes H.P."/>
            <person name="Liu X.H."/>
            <person name="Li Y.G."/>
            <person name="Kettle C.J."/>
            <person name="Jalonen R."/>
            <person name="Gaisberger H."/>
            <person name="Ma Y.Z."/>
            <person name="Qiu Y.X."/>
        </authorList>
    </citation>
    <scope>NUCLEOTIDE SEQUENCE [LARGE SCALE GENOMIC DNA]</scope>
    <source>
        <strain evidence="2">Hangzhou</strain>
    </source>
</reference>
<dbReference type="PANTHER" id="PTHR34795">
    <property type="entry name" value="NEMATODE RESISTANCE PROTEIN-LIKE HSPRO1"/>
    <property type="match status" value="1"/>
</dbReference>
<dbReference type="InterPro" id="IPR038759">
    <property type="entry name" value="HSPRO1/HSPRO2"/>
</dbReference>
<dbReference type="SUPFAM" id="SSF140959">
    <property type="entry name" value="Indolic compounds 2,3-dioxygenase-like"/>
    <property type="match status" value="1"/>
</dbReference>
<dbReference type="AlphaFoldDB" id="A0AAP0RRT7"/>
<organism evidence="2 3">
    <name type="scientific">Liquidambar formosana</name>
    <name type="common">Formosan gum</name>
    <dbReference type="NCBI Taxonomy" id="63359"/>
    <lineage>
        <taxon>Eukaryota</taxon>
        <taxon>Viridiplantae</taxon>
        <taxon>Streptophyta</taxon>
        <taxon>Embryophyta</taxon>
        <taxon>Tracheophyta</taxon>
        <taxon>Spermatophyta</taxon>
        <taxon>Magnoliopsida</taxon>
        <taxon>eudicotyledons</taxon>
        <taxon>Gunneridae</taxon>
        <taxon>Pentapetalae</taxon>
        <taxon>Saxifragales</taxon>
        <taxon>Altingiaceae</taxon>
        <taxon>Liquidambar</taxon>
    </lineage>
</organism>
<evidence type="ECO:0000259" key="1">
    <source>
        <dbReference type="Pfam" id="PF07014"/>
    </source>
</evidence>
<gene>
    <name evidence="2" type="ORF">L1049_011198</name>
</gene>
<protein>
    <recommendedName>
        <fullName evidence="1">Hs1pro-1 C-terminal domain-containing protein</fullName>
    </recommendedName>
</protein>
<name>A0AAP0RRT7_LIQFO</name>
<evidence type="ECO:0000313" key="3">
    <source>
        <dbReference type="Proteomes" id="UP001415857"/>
    </source>
</evidence>
<keyword evidence="3" id="KW-1185">Reference proteome</keyword>
<proteinExistence type="predicted"/>
<dbReference type="Proteomes" id="UP001415857">
    <property type="component" value="Unassembled WGS sequence"/>
</dbReference>
<dbReference type="GO" id="GO:0020037">
    <property type="term" value="F:heme binding"/>
    <property type="evidence" value="ECO:0007669"/>
    <property type="project" value="InterPro"/>
</dbReference>
<sequence>MRRCPYTLGLGEPNLTGKPNLDYDLVCKPYDLHSLKKIPNDHIDNYEKQTLYTTHQILESWIHTSKALLDRIAERIDQKRFEQASSDCWLLERIWKLLAEIEDLHLLVDPDDFIRLKNQLAIRASSESEALCFRSNGLLEITRRSKDLKHKVPFILGVEVDPKGGPCIQEAAMKLFREKGSFEKIHLVQGLQAIESALKRFFYAYKQLLVVVMGSLEAKGNQALLSSDSCDSLTQIFLEPTYFPSLDAAKTFLGMK</sequence>